<feature type="transmembrane region" description="Helical" evidence="19">
    <location>
        <begin position="21"/>
        <end position="40"/>
    </location>
</feature>
<sequence length="337" mass="38394">MKIFKKSPFSLIKNNVLRKSIIGLLIFIVILSITLLIRFLNLSGAIIGFFFYSILLGIFFVEFTTHYGFKKWQQFILISIAILIFVFPINFYSSLLRSNGFDPINYNETGLRESLPSNLISPFVFSPILPSNFSFPNYLILLVLAILTLLFFALNSKLTIRDIPKILIVTFVIIFFVIFSRFIFFLNFSSYTLFIMLIVGVIFADSFAYFGGKLLGQKIFKRKLAPTISPNKTIEGAIIGTLFSAIFILGWGYGTNVFGNYRYSLDANAFAIICALIIPIISIFGDLFFSWIKRNLKIKDFSVFFPEHGGLLDRFDSLSFATWFISLVLIFAGVLFI</sequence>
<dbReference type="AlphaFoldDB" id="Q6KIN4"/>
<evidence type="ECO:0000256" key="4">
    <source>
        <dbReference type="ARBA" id="ARBA00005189"/>
    </source>
</evidence>
<evidence type="ECO:0000256" key="14">
    <source>
        <dbReference type="ARBA" id="ARBA00023098"/>
    </source>
</evidence>
<feature type="transmembrane region" description="Helical" evidence="19">
    <location>
        <begin position="191"/>
        <end position="212"/>
    </location>
</feature>
<feature type="transmembrane region" description="Helical" evidence="19">
    <location>
        <begin position="166"/>
        <end position="185"/>
    </location>
</feature>
<feature type="transmembrane region" description="Helical" evidence="19">
    <location>
        <begin position="233"/>
        <end position="254"/>
    </location>
</feature>
<evidence type="ECO:0000256" key="15">
    <source>
        <dbReference type="ARBA" id="ARBA00023136"/>
    </source>
</evidence>
<evidence type="ECO:0000256" key="8">
    <source>
        <dbReference type="ARBA" id="ARBA00022475"/>
    </source>
</evidence>
<evidence type="ECO:0000256" key="7">
    <source>
        <dbReference type="ARBA" id="ARBA00019373"/>
    </source>
</evidence>
<evidence type="ECO:0000256" key="5">
    <source>
        <dbReference type="ARBA" id="ARBA00010185"/>
    </source>
</evidence>
<evidence type="ECO:0000256" key="10">
    <source>
        <dbReference type="ARBA" id="ARBA00022679"/>
    </source>
</evidence>
<dbReference type="Pfam" id="PF01148">
    <property type="entry name" value="CTP_transf_1"/>
    <property type="match status" value="1"/>
</dbReference>
<keyword evidence="16" id="KW-0594">Phospholipid biosynthesis</keyword>
<feature type="transmembrane region" description="Helical" evidence="19">
    <location>
        <begin position="75"/>
        <end position="93"/>
    </location>
</feature>
<evidence type="ECO:0000256" key="17">
    <source>
        <dbReference type="ARBA" id="ARBA00023264"/>
    </source>
</evidence>
<keyword evidence="21" id="KW-1185">Reference proteome</keyword>
<protein>
    <recommendedName>
        <fullName evidence="7 18">Phosphatidate cytidylyltransferase</fullName>
        <ecNumber evidence="6 18">2.7.7.41</ecNumber>
    </recommendedName>
</protein>
<evidence type="ECO:0000313" key="20">
    <source>
        <dbReference type="EMBL" id="AAT27542.1"/>
    </source>
</evidence>
<feature type="transmembrane region" description="Helical" evidence="19">
    <location>
        <begin position="135"/>
        <end position="154"/>
    </location>
</feature>
<comment type="similarity">
    <text evidence="5 18">Belongs to the CDS family.</text>
</comment>
<dbReference type="GO" id="GO:0016024">
    <property type="term" value="P:CDP-diacylglycerol biosynthetic process"/>
    <property type="evidence" value="ECO:0007669"/>
    <property type="project" value="UniProtKB-UniPathway"/>
</dbReference>
<dbReference type="PROSITE" id="PS01315">
    <property type="entry name" value="CDS"/>
    <property type="match status" value="1"/>
</dbReference>
<feature type="transmembrane region" description="Helical" evidence="19">
    <location>
        <begin position="269"/>
        <end position="289"/>
    </location>
</feature>
<comment type="pathway">
    <text evidence="3 18">Phospholipid metabolism; CDP-diacylglycerol biosynthesis; CDP-diacylglycerol from sn-glycerol 3-phosphate: step 3/3.</text>
</comment>
<organism evidence="20 21">
    <name type="scientific">Mycoplasma mobile (strain ATCC 43663 / 163K / NCTC 11711)</name>
    <name type="common">Mesomycoplasma mobile</name>
    <dbReference type="NCBI Taxonomy" id="267748"/>
    <lineage>
        <taxon>Bacteria</taxon>
        <taxon>Bacillati</taxon>
        <taxon>Mycoplasmatota</taxon>
        <taxon>Mycoplasmoidales</taxon>
        <taxon>Metamycoplasmataceae</taxon>
        <taxon>Mesomycoplasma</taxon>
    </lineage>
</organism>
<dbReference type="STRING" id="267748.MMOB0560"/>
<keyword evidence="14" id="KW-0443">Lipid metabolism</keyword>
<evidence type="ECO:0000256" key="11">
    <source>
        <dbReference type="ARBA" id="ARBA00022692"/>
    </source>
</evidence>
<comment type="pathway">
    <text evidence="4">Lipid metabolism.</text>
</comment>
<proteinExistence type="inferred from homology"/>
<evidence type="ECO:0000256" key="19">
    <source>
        <dbReference type="SAM" id="Phobius"/>
    </source>
</evidence>
<comment type="subcellular location">
    <subcellularLocation>
        <location evidence="2">Cell membrane</location>
        <topology evidence="2">Multi-pass membrane protein</topology>
    </subcellularLocation>
</comment>
<feature type="transmembrane region" description="Helical" evidence="19">
    <location>
        <begin position="318"/>
        <end position="336"/>
    </location>
</feature>
<dbReference type="KEGG" id="mmo:MMOB0560"/>
<dbReference type="Proteomes" id="UP000009072">
    <property type="component" value="Chromosome"/>
</dbReference>
<evidence type="ECO:0000256" key="18">
    <source>
        <dbReference type="RuleBase" id="RU003938"/>
    </source>
</evidence>
<dbReference type="RefSeq" id="WP_011264576.1">
    <property type="nucleotide sequence ID" value="NC_006908.1"/>
</dbReference>
<dbReference type="UniPathway" id="UPA00557">
    <property type="reaction ID" value="UER00614"/>
</dbReference>
<dbReference type="GO" id="GO:0005886">
    <property type="term" value="C:plasma membrane"/>
    <property type="evidence" value="ECO:0007669"/>
    <property type="project" value="UniProtKB-SubCell"/>
</dbReference>
<evidence type="ECO:0000256" key="12">
    <source>
        <dbReference type="ARBA" id="ARBA00022695"/>
    </source>
</evidence>
<dbReference type="HOGENOM" id="CLU_037294_2_0_14"/>
<keyword evidence="11 18" id="KW-0812">Transmembrane</keyword>
<accession>Q6KIN4</accession>
<feature type="transmembrane region" description="Helical" evidence="19">
    <location>
        <begin position="46"/>
        <end position="63"/>
    </location>
</feature>
<keyword evidence="15 19" id="KW-0472">Membrane</keyword>
<evidence type="ECO:0000256" key="6">
    <source>
        <dbReference type="ARBA" id="ARBA00012487"/>
    </source>
</evidence>
<keyword evidence="8" id="KW-1003">Cell membrane</keyword>
<evidence type="ECO:0000256" key="3">
    <source>
        <dbReference type="ARBA" id="ARBA00005119"/>
    </source>
</evidence>
<evidence type="ECO:0000256" key="13">
    <source>
        <dbReference type="ARBA" id="ARBA00022989"/>
    </source>
</evidence>
<keyword evidence="13 19" id="KW-1133">Transmembrane helix</keyword>
<keyword evidence="9" id="KW-0444">Lipid biosynthesis</keyword>
<evidence type="ECO:0000256" key="1">
    <source>
        <dbReference type="ARBA" id="ARBA00001698"/>
    </source>
</evidence>
<dbReference type="EC" id="2.7.7.41" evidence="6 18"/>
<evidence type="ECO:0000256" key="9">
    <source>
        <dbReference type="ARBA" id="ARBA00022516"/>
    </source>
</evidence>
<keyword evidence="12 18" id="KW-0548">Nucleotidyltransferase</keyword>
<dbReference type="EMBL" id="AE017308">
    <property type="protein sequence ID" value="AAT27542.1"/>
    <property type="molecule type" value="Genomic_DNA"/>
</dbReference>
<dbReference type="PANTHER" id="PTHR46382">
    <property type="entry name" value="PHOSPHATIDATE CYTIDYLYLTRANSFERASE"/>
    <property type="match status" value="1"/>
</dbReference>
<name>Q6KIN4_MYCM1</name>
<dbReference type="eggNOG" id="COG4589">
    <property type="taxonomic scope" value="Bacteria"/>
</dbReference>
<comment type="catalytic activity">
    <reaction evidence="1 18">
        <text>a 1,2-diacyl-sn-glycero-3-phosphate + CTP + H(+) = a CDP-1,2-diacyl-sn-glycerol + diphosphate</text>
        <dbReference type="Rhea" id="RHEA:16229"/>
        <dbReference type="ChEBI" id="CHEBI:15378"/>
        <dbReference type="ChEBI" id="CHEBI:33019"/>
        <dbReference type="ChEBI" id="CHEBI:37563"/>
        <dbReference type="ChEBI" id="CHEBI:58332"/>
        <dbReference type="ChEBI" id="CHEBI:58608"/>
        <dbReference type="EC" id="2.7.7.41"/>
    </reaction>
</comment>
<dbReference type="GO" id="GO:0004605">
    <property type="term" value="F:phosphatidate cytidylyltransferase activity"/>
    <property type="evidence" value="ECO:0007669"/>
    <property type="project" value="UniProtKB-EC"/>
</dbReference>
<gene>
    <name evidence="20" type="primary">cdsA</name>
    <name evidence="20" type="ordered locus">MMOB0560</name>
</gene>
<dbReference type="OrthoDB" id="9799199at2"/>
<keyword evidence="10 18" id="KW-0808">Transferase</keyword>
<evidence type="ECO:0000256" key="2">
    <source>
        <dbReference type="ARBA" id="ARBA00004651"/>
    </source>
</evidence>
<reference evidence="20 21" key="1">
    <citation type="journal article" date="2004" name="Genome Res.">
        <title>The complete genome and proteome of Mycoplasma mobile.</title>
        <authorList>
            <person name="Jaffe J.D."/>
            <person name="Stange-Thomann N."/>
            <person name="Smith C."/>
            <person name="DeCaprio D."/>
            <person name="Fisher S."/>
            <person name="Butler J."/>
            <person name="Calvo S."/>
            <person name="Elkins T."/>
            <person name="FitzGerald M.G."/>
            <person name="Hafez N."/>
            <person name="Kodira C.D."/>
            <person name="Major J."/>
            <person name="Wang S."/>
            <person name="Wilkinson J."/>
            <person name="Nicol R."/>
            <person name="Nusbaum C."/>
            <person name="Birren B."/>
            <person name="Berg H.C."/>
            <person name="Church G.M."/>
        </authorList>
    </citation>
    <scope>NUCLEOTIDE SEQUENCE [LARGE SCALE GENOMIC DNA]</scope>
    <source>
        <strain evidence="21">ATCC 43663 / 163K / NCTC 11711</strain>
    </source>
</reference>
<keyword evidence="17" id="KW-1208">Phospholipid metabolism</keyword>
<dbReference type="InterPro" id="IPR000374">
    <property type="entry name" value="PC_trans"/>
</dbReference>
<evidence type="ECO:0000313" key="21">
    <source>
        <dbReference type="Proteomes" id="UP000009072"/>
    </source>
</evidence>
<evidence type="ECO:0000256" key="16">
    <source>
        <dbReference type="ARBA" id="ARBA00023209"/>
    </source>
</evidence>
<dbReference type="PANTHER" id="PTHR46382:SF1">
    <property type="entry name" value="PHOSPHATIDATE CYTIDYLYLTRANSFERASE"/>
    <property type="match status" value="1"/>
</dbReference>